<dbReference type="Proteomes" id="UP000799324">
    <property type="component" value="Unassembled WGS sequence"/>
</dbReference>
<protein>
    <recommendedName>
        <fullName evidence="5">Pentatricopeptide repeat protein</fullName>
    </recommendedName>
</protein>
<dbReference type="OrthoDB" id="185373at2759"/>
<organism evidence="3 4">
    <name type="scientific">Lophiostoma macrostomum CBS 122681</name>
    <dbReference type="NCBI Taxonomy" id="1314788"/>
    <lineage>
        <taxon>Eukaryota</taxon>
        <taxon>Fungi</taxon>
        <taxon>Dikarya</taxon>
        <taxon>Ascomycota</taxon>
        <taxon>Pezizomycotina</taxon>
        <taxon>Dothideomycetes</taxon>
        <taxon>Pleosporomycetidae</taxon>
        <taxon>Pleosporales</taxon>
        <taxon>Lophiostomataceae</taxon>
        <taxon>Lophiostoma</taxon>
    </lineage>
</organism>
<dbReference type="PANTHER" id="PTHR47942">
    <property type="entry name" value="TETRATRICOPEPTIDE REPEAT (TPR)-LIKE SUPERFAMILY PROTEIN-RELATED"/>
    <property type="match status" value="1"/>
</dbReference>
<proteinExistence type="predicted"/>
<dbReference type="Gene3D" id="1.25.40.10">
    <property type="entry name" value="Tetratricopeptide repeat domain"/>
    <property type="match status" value="1"/>
</dbReference>
<dbReference type="InterPro" id="IPR011990">
    <property type="entry name" value="TPR-like_helical_dom_sf"/>
</dbReference>
<feature type="region of interest" description="Disordered" evidence="2">
    <location>
        <begin position="417"/>
        <end position="442"/>
    </location>
</feature>
<keyword evidence="1" id="KW-0677">Repeat</keyword>
<evidence type="ECO:0000256" key="2">
    <source>
        <dbReference type="SAM" id="MobiDB-lite"/>
    </source>
</evidence>
<dbReference type="AlphaFoldDB" id="A0A6A6SRY6"/>
<dbReference type="PANTHER" id="PTHR47942:SF63">
    <property type="entry name" value="PENTATRICOPEPTIDE REPEAT-CONTAINING PROTEIN"/>
    <property type="match status" value="1"/>
</dbReference>
<evidence type="ECO:0008006" key="5">
    <source>
        <dbReference type="Google" id="ProtNLM"/>
    </source>
</evidence>
<keyword evidence="4" id="KW-1185">Reference proteome</keyword>
<dbReference type="InterPro" id="IPR051222">
    <property type="entry name" value="PPR/CCM1_RNA-binding"/>
</dbReference>
<name>A0A6A6SRY6_9PLEO</name>
<evidence type="ECO:0000313" key="4">
    <source>
        <dbReference type="Proteomes" id="UP000799324"/>
    </source>
</evidence>
<sequence length="741" mass="84081">MRSLFVLQRLRYASTLPPVRTLTTYPRKIPSHASVWDPSARVRSAQPNIFDHSDEQSAPTGDLQDSAGNRLWRRHLWRAYSLAKKTDPDLLRCLPPLAWTALWNSPTIKNRPNRTARAHVQELYCDMLAAGIAASEHQQIAYLESIFLSDKKELALKKWELLDSQEGAGRTDITPLSHGPLIRRTPEYLESGIRMYGLAGNPVRAHEIMDNLFGLYPTWNSDIIKVVFRAYARSEETKHHGTAKAIYLMAQGRRDTFTTIEDYDCFFVGFIQAGNLPHSKLVFGDMVRYMNLDSNYSQETIHQVLRRLRMLYGLADDIVKTTSVALQAISILPRAYFPHVFGEWMQLSAAQNAPAAVAQILDMMYTRGCQPETFHFNILLKTLFHSDEKEHTLKAENIGWQMMNEAAQELPTRSPFRSAAEAISHAERAQPVPPEDPSLPRKVPPANANTIALLMQHHSTSSGWEHVQYLAKQMEKLQIQPNEQILNIVMDDECRKGKYNKAWHIYQRLTNPSYDSKGVFPNGATFRCLWKTMRLCFGEPSTSEESTLPTPRELLAEQLRWWNLVRRRADSDRFKRGLAASDLGAIYKLIMHSFSFCKDLPGSLVAMHVLRQKFGVHPSNDAAHIVQTQIAWVDMHGDTKDAQTQYAHSGIPGKVSKQMGKIYSVLMEARFSRMGMGADDYARLSEEEKGDIGLNSLSELIRVVLKRRYPPEDVEAMIDQAKEDIGVPEISTGDMDAFAVA</sequence>
<evidence type="ECO:0000313" key="3">
    <source>
        <dbReference type="EMBL" id="KAF2649323.1"/>
    </source>
</evidence>
<reference evidence="3" key="1">
    <citation type="journal article" date="2020" name="Stud. Mycol.">
        <title>101 Dothideomycetes genomes: a test case for predicting lifestyles and emergence of pathogens.</title>
        <authorList>
            <person name="Haridas S."/>
            <person name="Albert R."/>
            <person name="Binder M."/>
            <person name="Bloem J."/>
            <person name="Labutti K."/>
            <person name="Salamov A."/>
            <person name="Andreopoulos B."/>
            <person name="Baker S."/>
            <person name="Barry K."/>
            <person name="Bills G."/>
            <person name="Bluhm B."/>
            <person name="Cannon C."/>
            <person name="Castanera R."/>
            <person name="Culley D."/>
            <person name="Daum C."/>
            <person name="Ezra D."/>
            <person name="Gonzalez J."/>
            <person name="Henrissat B."/>
            <person name="Kuo A."/>
            <person name="Liang C."/>
            <person name="Lipzen A."/>
            <person name="Lutzoni F."/>
            <person name="Magnuson J."/>
            <person name="Mondo S."/>
            <person name="Nolan M."/>
            <person name="Ohm R."/>
            <person name="Pangilinan J."/>
            <person name="Park H.-J."/>
            <person name="Ramirez L."/>
            <person name="Alfaro M."/>
            <person name="Sun H."/>
            <person name="Tritt A."/>
            <person name="Yoshinaga Y."/>
            <person name="Zwiers L.-H."/>
            <person name="Turgeon B."/>
            <person name="Goodwin S."/>
            <person name="Spatafora J."/>
            <person name="Crous P."/>
            <person name="Grigoriev I."/>
        </authorList>
    </citation>
    <scope>NUCLEOTIDE SEQUENCE</scope>
    <source>
        <strain evidence="3">CBS 122681</strain>
    </source>
</reference>
<evidence type="ECO:0000256" key="1">
    <source>
        <dbReference type="ARBA" id="ARBA00022737"/>
    </source>
</evidence>
<gene>
    <name evidence="3" type="ORF">K491DRAFT_771621</name>
</gene>
<accession>A0A6A6SRY6</accession>
<dbReference type="EMBL" id="MU004497">
    <property type="protein sequence ID" value="KAF2649323.1"/>
    <property type="molecule type" value="Genomic_DNA"/>
</dbReference>